<keyword evidence="3" id="KW-0479">Metal-binding</keyword>
<evidence type="ECO:0000256" key="2">
    <source>
        <dbReference type="ARBA" id="ARBA00022692"/>
    </source>
</evidence>
<feature type="region of interest" description="Disordered" evidence="10">
    <location>
        <begin position="24"/>
        <end position="55"/>
    </location>
</feature>
<accession>A0A9W3DAS8</accession>
<feature type="transmembrane region" description="Helical" evidence="9">
    <location>
        <begin position="329"/>
        <end position="350"/>
    </location>
</feature>
<proteinExistence type="inferred from homology"/>
<keyword evidence="9" id="KW-0547">Nucleotide-binding</keyword>
<evidence type="ECO:0000259" key="12">
    <source>
        <dbReference type="Pfam" id="PF00689"/>
    </source>
</evidence>
<evidence type="ECO:0000259" key="11">
    <source>
        <dbReference type="Pfam" id="PF00122"/>
    </source>
</evidence>
<dbReference type="SUPFAM" id="SSF81665">
    <property type="entry name" value="Calcium ATPase, transmembrane domain M"/>
    <property type="match status" value="1"/>
</dbReference>
<reference evidence="14" key="1">
    <citation type="journal article" date="2019" name="Database">
        <title>The radish genome database (RadishGD): an integrated information resource for radish genomics.</title>
        <authorList>
            <person name="Yu H.J."/>
            <person name="Baek S."/>
            <person name="Lee Y.J."/>
            <person name="Cho A."/>
            <person name="Mun J.H."/>
        </authorList>
    </citation>
    <scope>NUCLEOTIDE SEQUENCE [LARGE SCALE GENOMIC DNA]</scope>
    <source>
        <strain evidence="14">cv. WK10039</strain>
    </source>
</reference>
<comment type="catalytic activity">
    <reaction evidence="9">
        <text>Ca(2+)(in) + ATP + H2O = Ca(2+)(out) + ADP + phosphate + H(+)</text>
        <dbReference type="Rhea" id="RHEA:18105"/>
        <dbReference type="ChEBI" id="CHEBI:15377"/>
        <dbReference type="ChEBI" id="CHEBI:15378"/>
        <dbReference type="ChEBI" id="CHEBI:29108"/>
        <dbReference type="ChEBI" id="CHEBI:30616"/>
        <dbReference type="ChEBI" id="CHEBI:43474"/>
        <dbReference type="ChEBI" id="CHEBI:456216"/>
        <dbReference type="EC" id="7.2.2.10"/>
    </reaction>
</comment>
<evidence type="ECO:0000313" key="15">
    <source>
        <dbReference type="RefSeq" id="XP_056860960.1"/>
    </source>
</evidence>
<comment type="caution">
    <text evidence="9">Lacks conserved residue(s) required for the propagation of feature annotation.</text>
</comment>
<dbReference type="GO" id="GO:0005524">
    <property type="term" value="F:ATP binding"/>
    <property type="evidence" value="ECO:0007669"/>
    <property type="project" value="UniProtKB-KW"/>
</dbReference>
<evidence type="ECO:0000259" key="13">
    <source>
        <dbReference type="Pfam" id="PF00690"/>
    </source>
</evidence>
<evidence type="ECO:0000256" key="8">
    <source>
        <dbReference type="ARBA" id="ARBA00023136"/>
    </source>
</evidence>
<dbReference type="Gene3D" id="3.40.1110.10">
    <property type="entry name" value="Calcium-transporting ATPase, cytoplasmic domain N"/>
    <property type="match status" value="1"/>
</dbReference>
<dbReference type="AlphaFoldDB" id="A0A9W3DAS8"/>
<keyword evidence="2 9" id="KW-0812">Transmembrane</keyword>
<feature type="domain" description="P-type ATPase A" evidence="11">
    <location>
        <begin position="218"/>
        <end position="310"/>
    </location>
</feature>
<evidence type="ECO:0000256" key="6">
    <source>
        <dbReference type="ARBA" id="ARBA00022989"/>
    </source>
</evidence>
<keyword evidence="14" id="KW-1185">Reference proteome</keyword>
<sequence length="994" mass="109522">MLALTSRRLTADQGTVAATDLPMCRFSDSERPSKPEDQETVDLEAGTNVPDGDSEAFVREHPETEPANATGGFEIGLDELVQVVRDRDLQVLNHYDGVRGLSTLLKSDREKGIDPLNDEIRQRRQAFGSNTYPCKRGNTFWSFIWKATQFPPYRVILIVVVISSLLQISGKAISDGWYVKACAILAIVFYIIVTAITEHKQSRQFEKLGEEMRNVPQEIIRGGRRVSVCSSDIVVGDIVPLKNGFQVPADGVLFVANSLKIDEQELTGSHLIVQKDILKDPFLLSGSKVIEGIGSMLVTSVGINTEWGKKIETQPETDEEKPFQAYLKWLAISASLLVIWLASVACIVQLCRYFCGRTKKSDGTPMYMPGNTSFDEAMEFVIKSLSFGIETIIVAVPVGLFIGVDLNLAYTTGKMMIDKALVQKVSACERMVYVTTILCHKTGILTKNKMSVVDVWAGGIRMPVSQLPLILNELIIEGIAQNTNGSVVFETGATEPEMYGSPTEQAILSWGNKLGMKFDEARSGSPVLHVIPFNPKKKYGGVALKVGTGHHVHWKGSAKVILNSCKWYMDGANNRIAIDEQKQEMKRIIKDMCMRGMRCAALAYQSYELGSLPTTDEELSTLPQDLVLLAIIGIEDPCRSDTKNAVKLCNSGGVKVRMVTEDDVLTAQAIAKDCGILENLDGLDTMTGAQFRVLSDLDRKQSAPNISVLAQASPEDSFLFVEALQGSGNVVAATGMGIHDTMTLGAANVSLAMGIGGTAAAKENADIIILDNDFNTIVKVIQRCRFLYTNIPRYVLFRLKVSVSAVANCVVEVVFYNAFPLYAVKFLLHNLILDIFGPLALAYKPLARSLMEKPPVDISEPLITKKMWCKMVIQVISIMRRALLDSDSVMKLDHGHTDAEKVKNTFKFNCLVFCLVSNEFEIRNGDQTLIEVLKDNMFVLTITASIIVQIILVEFLGNFNSAVRLDPEKWLISFLAGTLDQAQSPKNLICSHII</sequence>
<dbReference type="InterPro" id="IPR023214">
    <property type="entry name" value="HAD_sf"/>
</dbReference>
<feature type="transmembrane region" description="Helical" evidence="9">
    <location>
        <begin position="937"/>
        <end position="957"/>
    </location>
</feature>
<keyword evidence="1 9" id="KW-0813">Transport</keyword>
<dbReference type="InterPro" id="IPR059000">
    <property type="entry name" value="ATPase_P-type_domA"/>
</dbReference>
<gene>
    <name evidence="15" type="primary">LOC108845465</name>
</gene>
<comment type="subcellular location">
    <subcellularLocation>
        <location evidence="9">Membrane</location>
        <topology evidence="9">Multi-pass membrane protein</topology>
    </subcellularLocation>
</comment>
<dbReference type="Pfam" id="PF00690">
    <property type="entry name" value="Cation_ATPase_N"/>
    <property type="match status" value="1"/>
</dbReference>
<dbReference type="GO" id="GO:0046872">
    <property type="term" value="F:metal ion binding"/>
    <property type="evidence" value="ECO:0007669"/>
    <property type="project" value="UniProtKB-KW"/>
</dbReference>
<dbReference type="EC" id="7.2.2.10" evidence="9"/>
<keyword evidence="9" id="KW-0067">ATP-binding</keyword>
<keyword evidence="4 9" id="KW-0106">Calcium</keyword>
<dbReference type="SUPFAM" id="SSF81653">
    <property type="entry name" value="Calcium ATPase, transduction domain A"/>
    <property type="match status" value="1"/>
</dbReference>
<dbReference type="NCBIfam" id="TIGR01517">
    <property type="entry name" value="ATPase-IIB_Ca"/>
    <property type="match status" value="1"/>
</dbReference>
<keyword evidence="7 9" id="KW-0406">Ion transport</keyword>
<dbReference type="InterPro" id="IPR004014">
    <property type="entry name" value="ATPase_P-typ_cation-transptr_N"/>
</dbReference>
<dbReference type="Pfam" id="PF13246">
    <property type="entry name" value="Cation_ATPase"/>
    <property type="match status" value="1"/>
</dbReference>
<reference evidence="15" key="2">
    <citation type="submission" date="2025-08" db="UniProtKB">
        <authorList>
            <consortium name="RefSeq"/>
        </authorList>
    </citation>
    <scope>IDENTIFICATION</scope>
    <source>
        <tissue evidence="15">Leaf</tissue>
    </source>
</reference>
<keyword evidence="5" id="KW-0460">Magnesium</keyword>
<dbReference type="Pfam" id="PF00122">
    <property type="entry name" value="E1-E2_ATPase"/>
    <property type="match status" value="1"/>
</dbReference>
<evidence type="ECO:0000256" key="9">
    <source>
        <dbReference type="RuleBase" id="RU361146"/>
    </source>
</evidence>
<evidence type="ECO:0000256" key="10">
    <source>
        <dbReference type="SAM" id="MobiDB-lite"/>
    </source>
</evidence>
<dbReference type="PANTHER" id="PTHR24093:SF514">
    <property type="entry name" value="CALCIUM-TRANSPORTING ATPASE"/>
    <property type="match status" value="1"/>
</dbReference>
<feature type="transmembrane region" description="Helical" evidence="9">
    <location>
        <begin position="153"/>
        <end position="170"/>
    </location>
</feature>
<feature type="transmembrane region" description="Helical" evidence="9">
    <location>
        <begin position="387"/>
        <end position="410"/>
    </location>
</feature>
<name>A0A9W3DAS8_RAPSA</name>
<dbReference type="Proteomes" id="UP000504610">
    <property type="component" value="Chromosome 3"/>
</dbReference>
<dbReference type="InterPro" id="IPR023299">
    <property type="entry name" value="ATPase_P-typ_cyto_dom_N"/>
</dbReference>
<protein>
    <recommendedName>
        <fullName evidence="9">Calcium-transporting ATPase</fullName>
        <ecNumber evidence="9">7.2.2.10</ecNumber>
    </recommendedName>
</protein>
<keyword evidence="9" id="KW-0109">Calcium transport</keyword>
<dbReference type="PANTHER" id="PTHR24093">
    <property type="entry name" value="CATION TRANSPORTING ATPASE"/>
    <property type="match status" value="1"/>
</dbReference>
<dbReference type="Gene3D" id="1.20.1110.10">
    <property type="entry name" value="Calcium-transporting ATPase, transmembrane domain"/>
    <property type="match status" value="1"/>
</dbReference>
<dbReference type="InterPro" id="IPR006068">
    <property type="entry name" value="ATPase_P-typ_cation-transptr_C"/>
</dbReference>
<comment type="function">
    <text evidence="9">Catalyzes the hydrolysis of ATP coupled with the transport of calcium.</text>
</comment>
<keyword evidence="8 9" id="KW-0472">Membrane</keyword>
<dbReference type="Gene3D" id="2.70.150.10">
    <property type="entry name" value="Calcium-transporting ATPase, cytoplasmic transduction domain A"/>
    <property type="match status" value="1"/>
</dbReference>
<dbReference type="InterPro" id="IPR008250">
    <property type="entry name" value="ATPase_P-typ_transduc_dom_A_sf"/>
</dbReference>
<dbReference type="GO" id="GO:0005886">
    <property type="term" value="C:plasma membrane"/>
    <property type="evidence" value="ECO:0007669"/>
    <property type="project" value="TreeGrafter"/>
</dbReference>
<dbReference type="Pfam" id="PF00689">
    <property type="entry name" value="Cation_ATPase_C"/>
    <property type="match status" value="1"/>
</dbReference>
<dbReference type="GO" id="GO:0005388">
    <property type="term" value="F:P-type calcium transporter activity"/>
    <property type="evidence" value="ECO:0007669"/>
    <property type="project" value="UniProtKB-EC"/>
</dbReference>
<dbReference type="InterPro" id="IPR036412">
    <property type="entry name" value="HAD-like_sf"/>
</dbReference>
<dbReference type="PRINTS" id="PR00119">
    <property type="entry name" value="CATATPASE"/>
</dbReference>
<feature type="compositionally biased region" description="Basic and acidic residues" evidence="10">
    <location>
        <begin position="27"/>
        <end position="37"/>
    </location>
</feature>
<dbReference type="Gene3D" id="3.40.50.1000">
    <property type="entry name" value="HAD superfamily/HAD-like"/>
    <property type="match status" value="1"/>
</dbReference>
<dbReference type="KEGG" id="rsz:108845465"/>
<feature type="domain" description="Cation-transporting P-type ATPase N-terminal" evidence="13">
    <location>
        <begin position="94"/>
        <end position="163"/>
    </location>
</feature>
<evidence type="ECO:0000256" key="7">
    <source>
        <dbReference type="ARBA" id="ARBA00023065"/>
    </source>
</evidence>
<comment type="similarity">
    <text evidence="9">Belongs to the cation transport ATPase (P-type) (TC 3.A.3) family. Type IIB subfamily.</text>
</comment>
<feature type="transmembrane region" description="Helical" evidence="9">
    <location>
        <begin position="176"/>
        <end position="197"/>
    </location>
</feature>
<dbReference type="GeneID" id="108845465"/>
<feature type="domain" description="Cation-transporting P-type ATPase C-terminal" evidence="12">
    <location>
        <begin position="819"/>
        <end position="977"/>
    </location>
</feature>
<dbReference type="SUPFAM" id="SSF81660">
    <property type="entry name" value="Metal cation-transporting ATPase, ATP-binding domain N"/>
    <property type="match status" value="1"/>
</dbReference>
<dbReference type="InterPro" id="IPR023298">
    <property type="entry name" value="ATPase_P-typ_TM_dom_sf"/>
</dbReference>
<evidence type="ECO:0000256" key="4">
    <source>
        <dbReference type="ARBA" id="ARBA00022837"/>
    </source>
</evidence>
<organism evidence="14 15">
    <name type="scientific">Raphanus sativus</name>
    <name type="common">Radish</name>
    <name type="synonym">Raphanus raphanistrum var. sativus</name>
    <dbReference type="NCBI Taxonomy" id="3726"/>
    <lineage>
        <taxon>Eukaryota</taxon>
        <taxon>Viridiplantae</taxon>
        <taxon>Streptophyta</taxon>
        <taxon>Embryophyta</taxon>
        <taxon>Tracheophyta</taxon>
        <taxon>Spermatophyta</taxon>
        <taxon>Magnoliopsida</taxon>
        <taxon>eudicotyledons</taxon>
        <taxon>Gunneridae</taxon>
        <taxon>Pentapetalae</taxon>
        <taxon>rosids</taxon>
        <taxon>malvids</taxon>
        <taxon>Brassicales</taxon>
        <taxon>Brassicaceae</taxon>
        <taxon>Brassiceae</taxon>
        <taxon>Raphanus</taxon>
    </lineage>
</organism>
<dbReference type="OrthoDB" id="116380at2759"/>
<dbReference type="RefSeq" id="XP_056860960.1">
    <property type="nucleotide sequence ID" value="XM_057004980.1"/>
</dbReference>
<evidence type="ECO:0000313" key="14">
    <source>
        <dbReference type="Proteomes" id="UP000504610"/>
    </source>
</evidence>
<evidence type="ECO:0000256" key="1">
    <source>
        <dbReference type="ARBA" id="ARBA00022448"/>
    </source>
</evidence>
<dbReference type="SUPFAM" id="SSF56784">
    <property type="entry name" value="HAD-like"/>
    <property type="match status" value="1"/>
</dbReference>
<dbReference type="InterPro" id="IPR006408">
    <property type="entry name" value="P-type_ATPase_IIB"/>
</dbReference>
<evidence type="ECO:0000256" key="5">
    <source>
        <dbReference type="ARBA" id="ARBA00022842"/>
    </source>
</evidence>
<evidence type="ECO:0000256" key="3">
    <source>
        <dbReference type="ARBA" id="ARBA00022723"/>
    </source>
</evidence>
<keyword evidence="6 9" id="KW-1133">Transmembrane helix</keyword>